<sequence length="52" mass="5832">MIALPQAKHRKRPDGRFLVFVVQRPLYTLRALSDPRQAVHNDSLTTSGQSTG</sequence>
<name>A0A2V0Q504_PSESF</name>
<accession>A0A2V0Q504</accession>
<gene>
    <name evidence="1" type="ORF">KPSA1_01069</name>
    <name evidence="2" type="ORF">KPSA3_06277</name>
</gene>
<comment type="caution">
    <text evidence="1">The sequence shown here is derived from an EMBL/GenBank/DDBJ whole genome shotgun (WGS) entry which is preliminary data.</text>
</comment>
<dbReference type="EMBL" id="BGJZ01000043">
    <property type="protein sequence ID" value="GBH07709.1"/>
    <property type="molecule type" value="Genomic_DNA"/>
</dbReference>
<proteinExistence type="predicted"/>
<evidence type="ECO:0000313" key="1">
    <source>
        <dbReference type="EMBL" id="GBH07709.1"/>
    </source>
</evidence>
<evidence type="ECO:0000313" key="4">
    <source>
        <dbReference type="Proteomes" id="UP000248291"/>
    </source>
</evidence>
<protein>
    <submittedName>
        <fullName evidence="1">Uncharacterized protein</fullName>
    </submittedName>
</protein>
<organism evidence="1 3">
    <name type="scientific">Pseudomonas syringae pv. actinidiae</name>
    <dbReference type="NCBI Taxonomy" id="103796"/>
    <lineage>
        <taxon>Bacteria</taxon>
        <taxon>Pseudomonadati</taxon>
        <taxon>Pseudomonadota</taxon>
        <taxon>Gammaproteobacteria</taxon>
        <taxon>Pseudomonadales</taxon>
        <taxon>Pseudomonadaceae</taxon>
        <taxon>Pseudomonas</taxon>
        <taxon>Pseudomonas syringae</taxon>
    </lineage>
</organism>
<dbReference type="Proteomes" id="UP000248291">
    <property type="component" value="Unassembled WGS sequence"/>
</dbReference>
<dbReference type="AlphaFoldDB" id="A0A2V0Q504"/>
<evidence type="ECO:0000313" key="2">
    <source>
        <dbReference type="EMBL" id="GBH20253.1"/>
    </source>
</evidence>
<dbReference type="Proteomes" id="UP000247480">
    <property type="component" value="Unassembled WGS sequence"/>
</dbReference>
<reference evidence="1 3" key="1">
    <citation type="submission" date="2018-04" db="EMBL/GenBank/DDBJ databases">
        <title>Draft genome sequence of Pseudomonas syringae pv. actinidiae biovar 1 strains isolated from kiwifruit in Kagawa prefecture.</title>
        <authorList>
            <person name="Tabuchi M."/>
            <person name="Saito M."/>
            <person name="Fujiwara S."/>
            <person name="Sasa N."/>
            <person name="Akimitsu K."/>
            <person name="Gomi K."/>
            <person name="Konishi-Sugita S."/>
            <person name="Hamano K."/>
            <person name="Kataoka I."/>
        </authorList>
    </citation>
    <scope>NUCLEOTIDE SEQUENCE [LARGE SCALE GENOMIC DNA]</scope>
    <source>
        <strain evidence="1 3">MAFF212206</strain>
    </source>
</reference>
<dbReference type="EMBL" id="BGKA01000249">
    <property type="protein sequence ID" value="GBH20253.1"/>
    <property type="molecule type" value="Genomic_DNA"/>
</dbReference>
<reference evidence="2 4" key="2">
    <citation type="submission" date="2018-04" db="EMBL/GenBank/DDBJ databases">
        <title>Draft genome sequence of Pseudomonas syringae pv. actinidiae biovar 3 strains isolated from kiwifruit in Kagawa prefecture.</title>
        <authorList>
            <person name="Tabuchi M."/>
            <person name="Saito M."/>
            <person name="Fujiwara S."/>
            <person name="Sasa N."/>
            <person name="Akimitsu K."/>
            <person name="Gomi K."/>
            <person name="Konishi-Sugita S."/>
            <person name="Hamano K."/>
            <person name="Kataoka I."/>
        </authorList>
    </citation>
    <scope>NUCLEOTIDE SEQUENCE [LARGE SCALE GENOMIC DNA]</scope>
    <source>
        <strain evidence="2 4">MAFF212211</strain>
    </source>
</reference>
<evidence type="ECO:0000313" key="3">
    <source>
        <dbReference type="Proteomes" id="UP000247480"/>
    </source>
</evidence>